<proteinExistence type="inferred from homology"/>
<dbReference type="InterPro" id="IPR015421">
    <property type="entry name" value="PyrdxlP-dep_Trfase_major"/>
</dbReference>
<comment type="caution">
    <text evidence="4">The sequence shown here is derived from an EMBL/GenBank/DDBJ whole genome shotgun (WGS) entry which is preliminary data.</text>
</comment>
<dbReference type="Gene3D" id="3.90.1150.10">
    <property type="entry name" value="Aspartate Aminotransferase, domain 1"/>
    <property type="match status" value="1"/>
</dbReference>
<dbReference type="InterPro" id="IPR005814">
    <property type="entry name" value="Aminotrans_3"/>
</dbReference>
<dbReference type="Gene3D" id="3.40.640.10">
    <property type="entry name" value="Type I PLP-dependent aspartate aminotransferase-like (Major domain)"/>
    <property type="match status" value="1"/>
</dbReference>
<organism evidence="4 5">
    <name type="scientific">Labrys miyagiensis</name>
    <dbReference type="NCBI Taxonomy" id="346912"/>
    <lineage>
        <taxon>Bacteria</taxon>
        <taxon>Pseudomonadati</taxon>
        <taxon>Pseudomonadota</taxon>
        <taxon>Alphaproteobacteria</taxon>
        <taxon>Hyphomicrobiales</taxon>
        <taxon>Xanthobacteraceae</taxon>
        <taxon>Labrys</taxon>
    </lineage>
</organism>
<dbReference type="RefSeq" id="WP_284315217.1">
    <property type="nucleotide sequence ID" value="NZ_BSPC01000058.1"/>
</dbReference>
<dbReference type="InterPro" id="IPR015424">
    <property type="entry name" value="PyrdxlP-dep_Trfase"/>
</dbReference>
<dbReference type="InterPro" id="IPR015422">
    <property type="entry name" value="PyrdxlP-dep_Trfase_small"/>
</dbReference>
<dbReference type="PANTHER" id="PTHR43713">
    <property type="entry name" value="GLUTAMATE-1-SEMIALDEHYDE 2,1-AMINOMUTASE"/>
    <property type="match status" value="1"/>
</dbReference>
<keyword evidence="2 3" id="KW-0663">Pyridoxal phosphate</keyword>
<sequence>MPVNSGPPENALADPSLRRQGHNHAIDDALAEARQSYVARNTFSGALFERAQDVMPGGNTRSALHFDPFPLYMASSAGAFVEDVDGHRYLDVLGEFTAGLYGHNDPLIREAVTQTLEGGISNGAPGEAEIELAALMRQRFPSLERIRFCNSGTEANLYALTLARAATGRTNLVCFRGAYHGGVFVFADGGSAMNAPFDWTVCRYNDAEEASHVIDQLGPSLAAVIVEPMLSNGGCIPATTEFLQVLRERTAAHGAILIFDEVVTSRMGAGGLQGLYGICPDLTTFGKYLGGGFSFGAFGGRADLLDHMNPMRPNALPHAGTFNNNLFSMRAGVVGLEKIYAAERAEAFLRTGERLRSRLNELAAPHGLGVQFTGVGSAMNIHFHNGEIRCPEDIAVEPQQLFQLFHFDLMENGIYAARRGQINLSLPMGDKEFDTIVLAVQAFLERRSPLLSNVGVNGQSQ</sequence>
<dbReference type="Pfam" id="PF00202">
    <property type="entry name" value="Aminotran_3"/>
    <property type="match status" value="1"/>
</dbReference>
<dbReference type="EMBL" id="BSPC01000058">
    <property type="protein sequence ID" value="GLS22250.1"/>
    <property type="molecule type" value="Genomic_DNA"/>
</dbReference>
<gene>
    <name evidence="4" type="primary">hemL_2</name>
    <name evidence="4" type="ORF">GCM10007874_52670</name>
</gene>
<dbReference type="SUPFAM" id="SSF53383">
    <property type="entry name" value="PLP-dependent transferases"/>
    <property type="match status" value="1"/>
</dbReference>
<evidence type="ECO:0000256" key="2">
    <source>
        <dbReference type="ARBA" id="ARBA00022898"/>
    </source>
</evidence>
<dbReference type="PANTHER" id="PTHR43713:SF3">
    <property type="entry name" value="GLUTAMATE-1-SEMIALDEHYDE 2,1-AMINOMUTASE 1, CHLOROPLASTIC-RELATED"/>
    <property type="match status" value="1"/>
</dbReference>
<accession>A0ABQ6CQ39</accession>
<evidence type="ECO:0000256" key="1">
    <source>
        <dbReference type="ARBA" id="ARBA00001933"/>
    </source>
</evidence>
<comment type="similarity">
    <text evidence="3">Belongs to the class-III pyridoxal-phosphate-dependent aminotransferase family.</text>
</comment>
<comment type="cofactor">
    <cofactor evidence="1">
        <name>pyridoxal 5'-phosphate</name>
        <dbReference type="ChEBI" id="CHEBI:597326"/>
    </cofactor>
</comment>
<evidence type="ECO:0000313" key="4">
    <source>
        <dbReference type="EMBL" id="GLS22250.1"/>
    </source>
</evidence>
<name>A0ABQ6CQ39_9HYPH</name>
<dbReference type="Proteomes" id="UP001156882">
    <property type="component" value="Unassembled WGS sequence"/>
</dbReference>
<evidence type="ECO:0000313" key="5">
    <source>
        <dbReference type="Proteomes" id="UP001156882"/>
    </source>
</evidence>
<protein>
    <submittedName>
        <fullName evidence="4">Glutamate-1-semialdehyde 2,1-aminomutase</fullName>
    </submittedName>
</protein>
<reference evidence="5" key="1">
    <citation type="journal article" date="2019" name="Int. J. Syst. Evol. Microbiol.">
        <title>The Global Catalogue of Microorganisms (GCM) 10K type strain sequencing project: providing services to taxonomists for standard genome sequencing and annotation.</title>
        <authorList>
            <consortium name="The Broad Institute Genomics Platform"/>
            <consortium name="The Broad Institute Genome Sequencing Center for Infectious Disease"/>
            <person name="Wu L."/>
            <person name="Ma J."/>
        </authorList>
    </citation>
    <scope>NUCLEOTIDE SEQUENCE [LARGE SCALE GENOMIC DNA]</scope>
    <source>
        <strain evidence="5">NBRC 101365</strain>
    </source>
</reference>
<keyword evidence="5" id="KW-1185">Reference proteome</keyword>
<evidence type="ECO:0000256" key="3">
    <source>
        <dbReference type="RuleBase" id="RU003560"/>
    </source>
</evidence>